<evidence type="ECO:0000256" key="3">
    <source>
        <dbReference type="ARBA" id="ARBA00022989"/>
    </source>
</evidence>
<dbReference type="RefSeq" id="WP_273687799.1">
    <property type="nucleotide sequence ID" value="NZ_CP117411.1"/>
</dbReference>
<protein>
    <recommendedName>
        <fullName evidence="5">Probable membrane transporter protein</fullName>
    </recommendedName>
</protein>
<comment type="similarity">
    <text evidence="5">Belongs to the 4-toluene sulfonate uptake permease (TSUP) (TC 2.A.102) family.</text>
</comment>
<feature type="transmembrane region" description="Helical" evidence="5">
    <location>
        <begin position="116"/>
        <end position="140"/>
    </location>
</feature>
<dbReference type="PANTHER" id="PTHR43701:SF12">
    <property type="entry name" value="MEMBRANE TRANSPORTER PROTEIN YTNM-RELATED"/>
    <property type="match status" value="1"/>
</dbReference>
<reference evidence="6 7" key="1">
    <citation type="submission" date="2023-02" db="EMBL/GenBank/DDBJ databases">
        <title>Genome sequence of Sphingomonas naphthae.</title>
        <authorList>
            <person name="Kim S."/>
            <person name="Heo J."/>
            <person name="Kwon S.-W."/>
        </authorList>
    </citation>
    <scope>NUCLEOTIDE SEQUENCE [LARGE SCALE GENOMIC DNA]</scope>
    <source>
        <strain evidence="6 7">KACC 18716</strain>
    </source>
</reference>
<name>A0ABY7TJW2_9SPHN</name>
<feature type="transmembrane region" description="Helical" evidence="5">
    <location>
        <begin position="242"/>
        <end position="260"/>
    </location>
</feature>
<feature type="transmembrane region" description="Helical" evidence="5">
    <location>
        <begin position="186"/>
        <end position="207"/>
    </location>
</feature>
<dbReference type="EMBL" id="CP117411">
    <property type="protein sequence ID" value="WCT73516.1"/>
    <property type="molecule type" value="Genomic_DNA"/>
</dbReference>
<dbReference type="Proteomes" id="UP001220395">
    <property type="component" value="Chromosome"/>
</dbReference>
<accession>A0ABY7TJW2</accession>
<feature type="transmembrane region" description="Helical" evidence="5">
    <location>
        <begin position="214"/>
        <end position="236"/>
    </location>
</feature>
<comment type="subcellular location">
    <subcellularLocation>
        <location evidence="5">Cell membrane</location>
        <topology evidence="5">Multi-pass membrane protein</topology>
    </subcellularLocation>
    <subcellularLocation>
        <location evidence="1">Membrane</location>
        <topology evidence="1">Multi-pass membrane protein</topology>
    </subcellularLocation>
</comment>
<dbReference type="InterPro" id="IPR002781">
    <property type="entry name" value="TM_pro_TauE-like"/>
</dbReference>
<keyword evidence="3 5" id="KW-1133">Transmembrane helix</keyword>
<sequence length="303" mass="31478">MDLYLPIAGLSVNWLVIIGLGGIVGILSGMFGVGGGFLTTPLLIFYGIPPSVAVASSATQITGASVSGVLAHAKRDGVDYRMGAVLVAGGALGSLAGGFAFRALQATGQIDTVVNILYVLLLGSIGGLMAKEAIGSVWAARAGRAPKPVKRHLKIVAALPFRWRFYRSGLYISPLAPAILGFLTGLLTVLMGVGGGFVLVPAMIYLLGMSTRVVVGTSLFQILFVTAATTLIHAMTTQAVDIVLAVLLLIGSVTGAQIGARLAQKLRPDHLRLALALIVLLVALRMALGLGWRPDEIYTVQPL</sequence>
<keyword evidence="5" id="KW-1003">Cell membrane</keyword>
<proteinExistence type="inferred from homology"/>
<keyword evidence="4 5" id="KW-0472">Membrane</keyword>
<evidence type="ECO:0000256" key="4">
    <source>
        <dbReference type="ARBA" id="ARBA00023136"/>
    </source>
</evidence>
<organism evidence="6 7">
    <name type="scientific">Sphingomonas naphthae</name>
    <dbReference type="NCBI Taxonomy" id="1813468"/>
    <lineage>
        <taxon>Bacteria</taxon>
        <taxon>Pseudomonadati</taxon>
        <taxon>Pseudomonadota</taxon>
        <taxon>Alphaproteobacteria</taxon>
        <taxon>Sphingomonadales</taxon>
        <taxon>Sphingomonadaceae</taxon>
        <taxon>Sphingomonas</taxon>
    </lineage>
</organism>
<evidence type="ECO:0000313" key="6">
    <source>
        <dbReference type="EMBL" id="WCT73516.1"/>
    </source>
</evidence>
<gene>
    <name evidence="6" type="ORF">PQ455_18210</name>
</gene>
<feature type="transmembrane region" description="Helical" evidence="5">
    <location>
        <begin position="272"/>
        <end position="292"/>
    </location>
</feature>
<evidence type="ECO:0000256" key="1">
    <source>
        <dbReference type="ARBA" id="ARBA00004141"/>
    </source>
</evidence>
<evidence type="ECO:0000256" key="2">
    <source>
        <dbReference type="ARBA" id="ARBA00022692"/>
    </source>
</evidence>
<evidence type="ECO:0000256" key="5">
    <source>
        <dbReference type="RuleBase" id="RU363041"/>
    </source>
</evidence>
<keyword evidence="2 5" id="KW-0812">Transmembrane</keyword>
<feature type="transmembrane region" description="Helical" evidence="5">
    <location>
        <begin position="12"/>
        <end position="38"/>
    </location>
</feature>
<evidence type="ECO:0000313" key="7">
    <source>
        <dbReference type="Proteomes" id="UP001220395"/>
    </source>
</evidence>
<feature type="transmembrane region" description="Helical" evidence="5">
    <location>
        <begin position="83"/>
        <end position="104"/>
    </location>
</feature>
<feature type="transmembrane region" description="Helical" evidence="5">
    <location>
        <begin position="44"/>
        <end position="71"/>
    </location>
</feature>
<dbReference type="PANTHER" id="PTHR43701">
    <property type="entry name" value="MEMBRANE TRANSPORTER PROTEIN MJ0441-RELATED"/>
    <property type="match status" value="1"/>
</dbReference>
<keyword evidence="7" id="KW-1185">Reference proteome</keyword>
<dbReference type="InterPro" id="IPR051598">
    <property type="entry name" value="TSUP/Inactive_protease-like"/>
</dbReference>
<dbReference type="Pfam" id="PF01925">
    <property type="entry name" value="TauE"/>
    <property type="match status" value="1"/>
</dbReference>